<name>A0A379TNR7_SALER</name>
<evidence type="ECO:0000259" key="6">
    <source>
        <dbReference type="Pfam" id="PF00749"/>
    </source>
</evidence>
<accession>A0A379TNR7</accession>
<evidence type="ECO:0000313" key="8">
    <source>
        <dbReference type="Proteomes" id="UP000255443"/>
    </source>
</evidence>
<keyword evidence="1 5" id="KW-0436">Ligase</keyword>
<dbReference type="InterPro" id="IPR014729">
    <property type="entry name" value="Rossmann-like_a/b/a_fold"/>
</dbReference>
<dbReference type="PANTHER" id="PTHR43311">
    <property type="entry name" value="GLUTAMATE--TRNA LIGASE"/>
    <property type="match status" value="1"/>
</dbReference>
<dbReference type="PANTHER" id="PTHR43311:SF1">
    <property type="entry name" value="GLUTAMYL-Q TRNA(ASP) SYNTHETASE"/>
    <property type="match status" value="1"/>
</dbReference>
<organism evidence="7 8">
    <name type="scientific">Salmonella enterica subsp. arizonae</name>
    <dbReference type="NCBI Taxonomy" id="59203"/>
    <lineage>
        <taxon>Bacteria</taxon>
        <taxon>Pseudomonadati</taxon>
        <taxon>Pseudomonadota</taxon>
        <taxon>Gammaproteobacteria</taxon>
        <taxon>Enterobacterales</taxon>
        <taxon>Enterobacteriaceae</taxon>
        <taxon>Salmonella</taxon>
    </lineage>
</organism>
<reference evidence="7 8" key="1">
    <citation type="submission" date="2018-06" db="EMBL/GenBank/DDBJ databases">
        <authorList>
            <consortium name="Pathogen Informatics"/>
            <person name="Doyle S."/>
        </authorList>
    </citation>
    <scope>NUCLEOTIDE SEQUENCE [LARGE SCALE GENOMIC DNA]</scope>
    <source>
        <strain evidence="7 8">NCTC7303</strain>
    </source>
</reference>
<dbReference type="GO" id="GO:0006424">
    <property type="term" value="P:glutamyl-tRNA aminoacylation"/>
    <property type="evidence" value="ECO:0007669"/>
    <property type="project" value="TreeGrafter"/>
</dbReference>
<proteinExistence type="inferred from homology"/>
<dbReference type="GO" id="GO:0004818">
    <property type="term" value="F:glutamate-tRNA ligase activity"/>
    <property type="evidence" value="ECO:0007669"/>
    <property type="project" value="TreeGrafter"/>
</dbReference>
<feature type="domain" description="Glutamyl/glutaminyl-tRNA synthetase class Ib catalytic" evidence="6">
    <location>
        <begin position="2"/>
        <end position="84"/>
    </location>
</feature>
<evidence type="ECO:0000256" key="1">
    <source>
        <dbReference type="ARBA" id="ARBA00022598"/>
    </source>
</evidence>
<sequence>MRFHDALRGDILADPQLAGEDFIIHRRDGLFAYNLAVVVDDHFQGVTEIVRGADLIEPTVRQLSLYKQFGWRAPDYVHLPLARTNKALNFPSRIMLLRFRQATAPGTCPGITLF</sequence>
<dbReference type="EMBL" id="UGXC01000003">
    <property type="protein sequence ID" value="SUG52257.1"/>
    <property type="molecule type" value="Genomic_DNA"/>
</dbReference>
<gene>
    <name evidence="7" type="primary">gluQ_1</name>
    <name evidence="7" type="ORF">NCTC7303_04654</name>
</gene>
<dbReference type="Pfam" id="PF00749">
    <property type="entry name" value="tRNA-synt_1c"/>
    <property type="match status" value="1"/>
</dbReference>
<evidence type="ECO:0000256" key="2">
    <source>
        <dbReference type="ARBA" id="ARBA00022741"/>
    </source>
</evidence>
<dbReference type="Gene3D" id="3.40.50.620">
    <property type="entry name" value="HUPs"/>
    <property type="match status" value="1"/>
</dbReference>
<dbReference type="GO" id="GO:0005524">
    <property type="term" value="F:ATP binding"/>
    <property type="evidence" value="ECO:0007669"/>
    <property type="project" value="UniProtKB-KW"/>
</dbReference>
<dbReference type="InterPro" id="IPR020058">
    <property type="entry name" value="Glu/Gln-tRNA-synth_Ib_cat-dom"/>
</dbReference>
<evidence type="ECO:0000256" key="4">
    <source>
        <dbReference type="ARBA" id="ARBA00023146"/>
    </source>
</evidence>
<dbReference type="InterPro" id="IPR049940">
    <property type="entry name" value="GluQ/Sye"/>
</dbReference>
<keyword evidence="3 5" id="KW-0067">ATP-binding</keyword>
<dbReference type="EC" id="6.1.1.-" evidence="7"/>
<evidence type="ECO:0000313" key="7">
    <source>
        <dbReference type="EMBL" id="SUG52257.1"/>
    </source>
</evidence>
<comment type="similarity">
    <text evidence="5">Belongs to the class-I aminoacyl-tRNA synthetase family.</text>
</comment>
<protein>
    <submittedName>
        <fullName evidence="7">Glutamyl-Q tRNA(Asp) synthetase</fullName>
        <ecNumber evidence="7">6.1.1.-</ecNumber>
    </submittedName>
</protein>
<evidence type="ECO:0000256" key="5">
    <source>
        <dbReference type="RuleBase" id="RU363037"/>
    </source>
</evidence>
<dbReference type="GO" id="GO:0005829">
    <property type="term" value="C:cytosol"/>
    <property type="evidence" value="ECO:0007669"/>
    <property type="project" value="TreeGrafter"/>
</dbReference>
<dbReference type="SUPFAM" id="SSF52374">
    <property type="entry name" value="Nucleotidylyl transferase"/>
    <property type="match status" value="1"/>
</dbReference>
<dbReference type="Proteomes" id="UP000255443">
    <property type="component" value="Unassembled WGS sequence"/>
</dbReference>
<evidence type="ECO:0000256" key="3">
    <source>
        <dbReference type="ARBA" id="ARBA00022840"/>
    </source>
</evidence>
<keyword evidence="4 5" id="KW-0030">Aminoacyl-tRNA synthetase</keyword>
<keyword evidence="5" id="KW-0648">Protein biosynthesis</keyword>
<dbReference type="AlphaFoldDB" id="A0A379TNR7"/>
<keyword evidence="2 5" id="KW-0547">Nucleotide-binding</keyword>